<organism evidence="1 2">
    <name type="scientific">Legionella lytica</name>
    <dbReference type="NCBI Taxonomy" id="96232"/>
    <lineage>
        <taxon>Bacteria</taxon>
        <taxon>Pseudomonadati</taxon>
        <taxon>Pseudomonadota</taxon>
        <taxon>Gammaproteobacteria</taxon>
        <taxon>Legionellales</taxon>
        <taxon>Legionellaceae</taxon>
        <taxon>Legionella</taxon>
    </lineage>
</organism>
<dbReference type="Proteomes" id="UP001057474">
    <property type="component" value="Chromosome"/>
</dbReference>
<dbReference type="InterPro" id="IPR016084">
    <property type="entry name" value="Haem_Oase-like_multi-hlx"/>
</dbReference>
<proteinExistence type="predicted"/>
<name>A0ABY4YAA2_9GAMM</name>
<gene>
    <name evidence="1" type="ORF">J2N86_03750</name>
</gene>
<accession>A0ABY4YAA2</accession>
<dbReference type="EMBL" id="CP071527">
    <property type="protein sequence ID" value="USQ14446.1"/>
    <property type="molecule type" value="Genomic_DNA"/>
</dbReference>
<keyword evidence="2" id="KW-1185">Reference proteome</keyword>
<evidence type="ECO:0000313" key="1">
    <source>
        <dbReference type="EMBL" id="USQ14446.1"/>
    </source>
</evidence>
<sequence>MQTPSSTFSQFLQQADNEYRKKLSSIPLFNSEKTRAWDKDQKRLFAAIFYHLRGHFINFMWFIANFSADSLSKSIILNNINEEFGTENRLSHEQLYASFAQEYGVDIHDEIVNETHYLPFAKQFNKGHLAWLAAHDAEAQIAAFAAYERLDNIDYIYLSECALSMNTSTQGMIFFKVHTHVEHFSSVIEKLEPIWEHTSDKIKKAFEFIYSHQIQMWQKLSDEIFALSHQRGAAN</sequence>
<dbReference type="SUPFAM" id="SSF48613">
    <property type="entry name" value="Heme oxygenase-like"/>
    <property type="match status" value="1"/>
</dbReference>
<dbReference type="RefSeq" id="WP_252581066.1">
    <property type="nucleotide sequence ID" value="NZ_CP071527.1"/>
</dbReference>
<dbReference type="Gene3D" id="1.20.910.10">
    <property type="entry name" value="Heme oxygenase-like"/>
    <property type="match status" value="1"/>
</dbReference>
<protein>
    <submittedName>
        <fullName evidence="1">Uncharacterized protein</fullName>
    </submittedName>
</protein>
<reference evidence="1" key="1">
    <citation type="submission" date="2021-03" db="EMBL/GenBank/DDBJ databases">
        <title>Legionella lytica PCM 2298.</title>
        <authorList>
            <person name="Koper P."/>
        </authorList>
    </citation>
    <scope>NUCLEOTIDE SEQUENCE</scope>
    <source>
        <strain evidence="1">PCM 2298</strain>
    </source>
</reference>
<dbReference type="SMART" id="SM01236">
    <property type="entry name" value="Haem_oxygenase_2"/>
    <property type="match status" value="1"/>
</dbReference>
<evidence type="ECO:0000313" key="2">
    <source>
        <dbReference type="Proteomes" id="UP001057474"/>
    </source>
</evidence>